<feature type="domain" description="DUF7730" evidence="2">
    <location>
        <begin position="131"/>
        <end position="272"/>
    </location>
</feature>
<evidence type="ECO:0000313" key="4">
    <source>
        <dbReference type="Proteomes" id="UP000193144"/>
    </source>
</evidence>
<keyword evidence="4" id="KW-1185">Reference proteome</keyword>
<feature type="region of interest" description="Disordered" evidence="1">
    <location>
        <begin position="1"/>
        <end position="96"/>
    </location>
</feature>
<protein>
    <recommendedName>
        <fullName evidence="2">DUF7730 domain-containing protein</fullName>
    </recommendedName>
</protein>
<comment type="caution">
    <text evidence="3">The sequence shown here is derived from an EMBL/GenBank/DDBJ whole genome shotgun (WGS) entry which is preliminary data.</text>
</comment>
<dbReference type="PANTHER" id="PTHR38790:SF4">
    <property type="entry name" value="2EXR DOMAIN-CONTAINING PROTEIN"/>
    <property type="match status" value="1"/>
</dbReference>
<gene>
    <name evidence="3" type="ORF">BCR34DRAFT_572310</name>
</gene>
<accession>A0A1Y1Z4N7</accession>
<sequence>MARQKFIRNAQSAQQKRAKTKPTIQDAGTGGRLTRASVSKKNGKDSAAKGKALEGVSTKKTFRSKGAPKDAKGVATEKLPTKRKPVSRQKARNRKIAEASGRGRLFKRASGLLSLKTPPKWVDIAKRNAVESPLLRIPPEVRSKIYEYVLGGLDVHVETTWRRKIDRHGSGSRSRFDADLYFSDPSYRTTSSGFPATRSQDIAHPGLPWSRLSDVPRICRQIYAETATLVYSLSTFCVPFGREILNWHEVLLPAQREAIKSITLGFWAYWYLQSGQQRVLKRLFPGLQRIVVIRSWGLENMTGFWTSERKTLELREWMKKWEEEGLEVSLIMS</sequence>
<evidence type="ECO:0000256" key="1">
    <source>
        <dbReference type="SAM" id="MobiDB-lite"/>
    </source>
</evidence>
<dbReference type="InterPro" id="IPR056632">
    <property type="entry name" value="DUF7730"/>
</dbReference>
<name>A0A1Y1Z4N7_9PLEO</name>
<proteinExistence type="predicted"/>
<dbReference type="OrthoDB" id="3783589at2759"/>
<evidence type="ECO:0000313" key="3">
    <source>
        <dbReference type="EMBL" id="ORY05074.1"/>
    </source>
</evidence>
<dbReference type="AlphaFoldDB" id="A0A1Y1Z4N7"/>
<dbReference type="PANTHER" id="PTHR38790">
    <property type="entry name" value="2EXR DOMAIN-CONTAINING PROTEIN-RELATED"/>
    <property type="match status" value="1"/>
</dbReference>
<organism evidence="3 4">
    <name type="scientific">Clohesyomyces aquaticus</name>
    <dbReference type="NCBI Taxonomy" id="1231657"/>
    <lineage>
        <taxon>Eukaryota</taxon>
        <taxon>Fungi</taxon>
        <taxon>Dikarya</taxon>
        <taxon>Ascomycota</taxon>
        <taxon>Pezizomycotina</taxon>
        <taxon>Dothideomycetes</taxon>
        <taxon>Pleosporomycetidae</taxon>
        <taxon>Pleosporales</taxon>
        <taxon>Lindgomycetaceae</taxon>
        <taxon>Clohesyomyces</taxon>
    </lineage>
</organism>
<dbReference type="Proteomes" id="UP000193144">
    <property type="component" value="Unassembled WGS sequence"/>
</dbReference>
<dbReference type="Pfam" id="PF24864">
    <property type="entry name" value="DUF7730"/>
    <property type="match status" value="1"/>
</dbReference>
<reference evidence="3 4" key="1">
    <citation type="submission" date="2016-07" db="EMBL/GenBank/DDBJ databases">
        <title>Pervasive Adenine N6-methylation of Active Genes in Fungi.</title>
        <authorList>
            <consortium name="DOE Joint Genome Institute"/>
            <person name="Mondo S.J."/>
            <person name="Dannebaum R.O."/>
            <person name="Kuo R.C."/>
            <person name="Labutti K."/>
            <person name="Haridas S."/>
            <person name="Kuo A."/>
            <person name="Salamov A."/>
            <person name="Ahrendt S.R."/>
            <person name="Lipzen A."/>
            <person name="Sullivan W."/>
            <person name="Andreopoulos W.B."/>
            <person name="Clum A."/>
            <person name="Lindquist E."/>
            <person name="Daum C."/>
            <person name="Ramamoorthy G.K."/>
            <person name="Gryganskyi A."/>
            <person name="Culley D."/>
            <person name="Magnuson J.K."/>
            <person name="James T.Y."/>
            <person name="O'Malley M.A."/>
            <person name="Stajich J.E."/>
            <person name="Spatafora J.W."/>
            <person name="Visel A."/>
            <person name="Grigoriev I.V."/>
        </authorList>
    </citation>
    <scope>NUCLEOTIDE SEQUENCE [LARGE SCALE GENOMIC DNA]</scope>
    <source>
        <strain evidence="3 4">CBS 115471</strain>
    </source>
</reference>
<evidence type="ECO:0000259" key="2">
    <source>
        <dbReference type="Pfam" id="PF24864"/>
    </source>
</evidence>
<dbReference type="EMBL" id="MCFA01000129">
    <property type="protein sequence ID" value="ORY05074.1"/>
    <property type="molecule type" value="Genomic_DNA"/>
</dbReference>
<feature type="compositionally biased region" description="Basic and acidic residues" evidence="1">
    <location>
        <begin position="42"/>
        <end position="52"/>
    </location>
</feature>
<feature type="compositionally biased region" description="Basic residues" evidence="1">
    <location>
        <begin position="81"/>
        <end position="94"/>
    </location>
</feature>